<dbReference type="EMBL" id="JAFEMO010000003">
    <property type="protein sequence ID" value="KAH7574598.1"/>
    <property type="molecule type" value="Genomic_DNA"/>
</dbReference>
<dbReference type="CDD" id="cd07505">
    <property type="entry name" value="HAD_BPGM-like"/>
    <property type="match status" value="1"/>
</dbReference>
<keyword evidence="2" id="KW-0479">Metal-binding</keyword>
<dbReference type="Proteomes" id="UP000827721">
    <property type="component" value="Unassembled WGS sequence"/>
</dbReference>
<dbReference type="SFLD" id="SFLDG01129">
    <property type="entry name" value="C1.5:_HAD__Beta-PGM__Phosphata"/>
    <property type="match status" value="1"/>
</dbReference>
<dbReference type="InterPro" id="IPR023214">
    <property type="entry name" value="HAD_sf"/>
</dbReference>
<proteinExistence type="predicted"/>
<dbReference type="PANTHER" id="PTHR46193">
    <property type="entry name" value="6-PHOSPHOGLUCONATE PHOSPHATASE"/>
    <property type="match status" value="1"/>
</dbReference>
<dbReference type="SFLD" id="SFLDS00003">
    <property type="entry name" value="Haloacid_Dehalogenase"/>
    <property type="match status" value="1"/>
</dbReference>
<evidence type="ECO:0000256" key="1">
    <source>
        <dbReference type="ARBA" id="ARBA00001946"/>
    </source>
</evidence>
<name>A0ABQ8IDP0_9ROSI</name>
<reference evidence="6 7" key="1">
    <citation type="submission" date="2021-02" db="EMBL/GenBank/DDBJ databases">
        <title>Plant Genome Project.</title>
        <authorList>
            <person name="Zhang R.-G."/>
        </authorList>
    </citation>
    <scope>NUCLEOTIDE SEQUENCE [LARGE SCALE GENOMIC DNA]</scope>
    <source>
        <tissue evidence="6">Leaves</tissue>
    </source>
</reference>
<evidence type="ECO:0000256" key="4">
    <source>
        <dbReference type="ARBA" id="ARBA00023277"/>
    </source>
</evidence>
<feature type="domain" description="Glucose-6-phosphate dehydrogenase NAD-binding" evidence="5">
    <location>
        <begin position="329"/>
        <end position="382"/>
    </location>
</feature>
<evidence type="ECO:0000256" key="2">
    <source>
        <dbReference type="ARBA" id="ARBA00022723"/>
    </source>
</evidence>
<organism evidence="6 7">
    <name type="scientific">Xanthoceras sorbifolium</name>
    <dbReference type="NCBI Taxonomy" id="99658"/>
    <lineage>
        <taxon>Eukaryota</taxon>
        <taxon>Viridiplantae</taxon>
        <taxon>Streptophyta</taxon>
        <taxon>Embryophyta</taxon>
        <taxon>Tracheophyta</taxon>
        <taxon>Spermatophyta</taxon>
        <taxon>Magnoliopsida</taxon>
        <taxon>eudicotyledons</taxon>
        <taxon>Gunneridae</taxon>
        <taxon>Pentapetalae</taxon>
        <taxon>rosids</taxon>
        <taxon>malvids</taxon>
        <taxon>Sapindales</taxon>
        <taxon>Sapindaceae</taxon>
        <taxon>Xanthoceroideae</taxon>
        <taxon>Xanthoceras</taxon>
    </lineage>
</organism>
<evidence type="ECO:0000259" key="5">
    <source>
        <dbReference type="Pfam" id="PF00479"/>
    </source>
</evidence>
<keyword evidence="3" id="KW-0460">Magnesium</keyword>
<gene>
    <name evidence="6" type="ORF">JRO89_XS03G0318300</name>
</gene>
<evidence type="ECO:0000256" key="3">
    <source>
        <dbReference type="ARBA" id="ARBA00022842"/>
    </source>
</evidence>
<dbReference type="Gene3D" id="3.40.50.1000">
    <property type="entry name" value="HAD superfamily/HAD-like"/>
    <property type="match status" value="1"/>
</dbReference>
<comment type="caution">
    <text evidence="6">The sequence shown here is derived from an EMBL/GenBank/DDBJ whole genome shotgun (WGS) entry which is preliminary data.</text>
</comment>
<dbReference type="InterPro" id="IPR023198">
    <property type="entry name" value="PGP-like_dom2"/>
</dbReference>
<evidence type="ECO:0000313" key="7">
    <source>
        <dbReference type="Proteomes" id="UP000827721"/>
    </source>
</evidence>
<protein>
    <recommendedName>
        <fullName evidence="5">Glucose-6-phosphate dehydrogenase NAD-binding domain-containing protein</fullName>
    </recommendedName>
</protein>
<comment type="cofactor">
    <cofactor evidence="1">
        <name>Mg(2+)</name>
        <dbReference type="ChEBI" id="CHEBI:18420"/>
    </cofactor>
</comment>
<dbReference type="Gene3D" id="3.40.50.720">
    <property type="entry name" value="NAD(P)-binding Rossmann-like Domain"/>
    <property type="match status" value="1"/>
</dbReference>
<evidence type="ECO:0000313" key="6">
    <source>
        <dbReference type="EMBL" id="KAH7574598.1"/>
    </source>
</evidence>
<sequence>MKLLSPPSSSSLSSHQTTLFFFSLNSKQLKPTSVSTSSSQCRGQPALFLVPRLVVRACATKVEPKDIVSVSGTSSSEWGKVSAVLFDMDGVLCNIEEPSRRAGVDVFAEMGVEVTVEDFVPFMGTGEANFLGGVASVKGVKGFDSEAAKKRFFEIYLDKYAKPNSGVGFPGALELIKQCKSKGLKVAVASSADRVKVDANLVASGLPLSMFDAIVSADDFENLKPAPDIFLAASKILNLPVTEEETKFLSSRFIDVPRSCCFSTWVSRVQFQPRIHARKHFQLNSSNGYPLNAVSLQDGYAGNVEPEGKEASFPFSESENVESIISITVVGASGDLAKKKIFPALFALFYEDFLPEDFMVFGYARTKLTDEELRDMISITLTCRIDKRYSVLANL</sequence>
<dbReference type="InterPro" id="IPR022674">
    <property type="entry name" value="G6P_DH_NAD-bd"/>
</dbReference>
<keyword evidence="4" id="KW-0119">Carbohydrate metabolism</keyword>
<dbReference type="InterPro" id="IPR051600">
    <property type="entry name" value="Beta-PGM-like"/>
</dbReference>
<accession>A0ABQ8IDP0</accession>
<dbReference type="SUPFAM" id="SSF51735">
    <property type="entry name" value="NAD(P)-binding Rossmann-fold domains"/>
    <property type="match status" value="1"/>
</dbReference>
<keyword evidence="7" id="KW-1185">Reference proteome</keyword>
<dbReference type="InterPro" id="IPR036412">
    <property type="entry name" value="HAD-like_sf"/>
</dbReference>
<dbReference type="Gene3D" id="1.10.150.240">
    <property type="entry name" value="Putative phosphatase, domain 2"/>
    <property type="match status" value="1"/>
</dbReference>
<dbReference type="Pfam" id="PF00702">
    <property type="entry name" value="Hydrolase"/>
    <property type="match status" value="1"/>
</dbReference>
<dbReference type="InterPro" id="IPR036291">
    <property type="entry name" value="NAD(P)-bd_dom_sf"/>
</dbReference>
<dbReference type="PANTHER" id="PTHR46193:SF18">
    <property type="entry name" value="HEXITOL PHOSPHATASE B"/>
    <property type="match status" value="1"/>
</dbReference>
<dbReference type="SUPFAM" id="SSF56784">
    <property type="entry name" value="HAD-like"/>
    <property type="match status" value="1"/>
</dbReference>
<dbReference type="Pfam" id="PF00479">
    <property type="entry name" value="G6PD_N"/>
    <property type="match status" value="1"/>
</dbReference>